<dbReference type="GO" id="GO:0030170">
    <property type="term" value="F:pyridoxal phosphate binding"/>
    <property type="evidence" value="ECO:0007669"/>
    <property type="project" value="InterPro"/>
</dbReference>
<dbReference type="InterPro" id="IPR000192">
    <property type="entry name" value="Aminotrans_V_dom"/>
</dbReference>
<comment type="similarity">
    <text evidence="2">Belongs to the class-V pyridoxal-phosphate-dependent aminotransferase family. Csd subfamily.</text>
</comment>
<evidence type="ECO:0000256" key="3">
    <source>
        <dbReference type="ARBA" id="ARBA00012239"/>
    </source>
</evidence>
<dbReference type="PANTHER" id="PTHR43586">
    <property type="entry name" value="CYSTEINE DESULFURASE"/>
    <property type="match status" value="1"/>
</dbReference>
<dbReference type="Proteomes" id="UP000095743">
    <property type="component" value="Chromosome"/>
</dbReference>
<dbReference type="KEGG" id="gfe:Gferi_06480"/>
<evidence type="ECO:0000256" key="1">
    <source>
        <dbReference type="ARBA" id="ARBA00001933"/>
    </source>
</evidence>
<dbReference type="RefSeq" id="WP_069974807.1">
    <property type="nucleotide sequence ID" value="NZ_CP017269.1"/>
</dbReference>
<evidence type="ECO:0000256" key="5">
    <source>
        <dbReference type="ARBA" id="ARBA00022898"/>
    </source>
</evidence>
<evidence type="ECO:0000256" key="7">
    <source>
        <dbReference type="RuleBase" id="RU004504"/>
    </source>
</evidence>
<dbReference type="PANTHER" id="PTHR43586:SF4">
    <property type="entry name" value="ISOPENICILLIN N EPIMERASE"/>
    <property type="match status" value="1"/>
</dbReference>
<evidence type="ECO:0000256" key="4">
    <source>
        <dbReference type="ARBA" id="ARBA00022679"/>
    </source>
</evidence>
<evidence type="ECO:0000313" key="10">
    <source>
        <dbReference type="Proteomes" id="UP000095743"/>
    </source>
</evidence>
<protein>
    <recommendedName>
        <fullName evidence="3">cysteine desulfurase</fullName>
        <ecNumber evidence="3">2.8.1.7</ecNumber>
    </recommendedName>
</protein>
<dbReference type="InterPro" id="IPR015422">
    <property type="entry name" value="PyrdxlP-dep_Trfase_small"/>
</dbReference>
<keyword evidence="4" id="KW-0808">Transferase</keyword>
<comment type="cofactor">
    <cofactor evidence="1 7">
        <name>pyridoxal 5'-phosphate</name>
        <dbReference type="ChEBI" id="CHEBI:597326"/>
    </cofactor>
</comment>
<dbReference type="InterPro" id="IPR020578">
    <property type="entry name" value="Aminotrans_V_PyrdxlP_BS"/>
</dbReference>
<evidence type="ECO:0000259" key="8">
    <source>
        <dbReference type="Pfam" id="PF00266"/>
    </source>
</evidence>
<dbReference type="PIRSF" id="PIRSF005572">
    <property type="entry name" value="NifS"/>
    <property type="match status" value="1"/>
</dbReference>
<dbReference type="InterPro" id="IPR010969">
    <property type="entry name" value="Cys_dSase-rel_unknwn_funct"/>
</dbReference>
<dbReference type="NCBIfam" id="TIGR01977">
    <property type="entry name" value="am_tr_V_EF2568"/>
    <property type="match status" value="1"/>
</dbReference>
<sequence>MEIYLDNAATSFPKPPEVAKAVYEYMMHNGATAGRGAYERAMEADRMVYEARKLVAELFHFNDPKKVIFTANVTEALNLAMYGMLKQGDHVITSSLEHNAVWRCLKTLERDRGISISTIPATKEGFTNPDDIAKAIRHNTALIIFTHASNVLGTLQPIREIGAIARQHKIPFMVDAAQTAGVCPIHIEEDHIDLLAFTGHKSLLGPMGTGGLIVNWDGKIRPLKHGGTGGDSAYEYQPEYYPNKLETGTLNVSGIVGLREALRFIRNEGLENVLKKEKEIIAYALNRLSEVKDIIIYGPKDVEKIVGVISFNIKGISGEDIAYRLDQEYGIMIRVGLHCAPTAHCVIETEKEGTMRIGIGYFNEKSDIDSLVEALKKISGDY</sequence>
<dbReference type="EC" id="2.8.1.7" evidence="3"/>
<dbReference type="GO" id="GO:0031071">
    <property type="term" value="F:cysteine desulfurase activity"/>
    <property type="evidence" value="ECO:0007669"/>
    <property type="project" value="UniProtKB-EC"/>
</dbReference>
<evidence type="ECO:0000313" key="9">
    <source>
        <dbReference type="EMBL" id="AOT69241.1"/>
    </source>
</evidence>
<dbReference type="InterPro" id="IPR015424">
    <property type="entry name" value="PyrdxlP-dep_Trfase"/>
</dbReference>
<dbReference type="InterPro" id="IPR010970">
    <property type="entry name" value="Cys_dSase_SufS"/>
</dbReference>
<accession>A0A1D8GEB1</accession>
<dbReference type="InterPro" id="IPR016454">
    <property type="entry name" value="Cysteine_dSase"/>
</dbReference>
<dbReference type="InterPro" id="IPR015421">
    <property type="entry name" value="PyrdxlP-dep_Trfase_major"/>
</dbReference>
<dbReference type="GO" id="GO:0006534">
    <property type="term" value="P:cysteine metabolic process"/>
    <property type="evidence" value="ECO:0007669"/>
    <property type="project" value="InterPro"/>
</dbReference>
<dbReference type="Pfam" id="PF00266">
    <property type="entry name" value="Aminotran_5"/>
    <property type="match status" value="1"/>
</dbReference>
<gene>
    <name evidence="9" type="ORF">Gferi_06480</name>
</gene>
<dbReference type="SUPFAM" id="SSF53383">
    <property type="entry name" value="PLP-dependent transferases"/>
    <property type="match status" value="1"/>
</dbReference>
<dbReference type="EMBL" id="CP017269">
    <property type="protein sequence ID" value="AOT69241.1"/>
    <property type="molecule type" value="Genomic_DNA"/>
</dbReference>
<dbReference type="OrthoDB" id="9804366at2"/>
<dbReference type="CDD" id="cd06453">
    <property type="entry name" value="SufS_like"/>
    <property type="match status" value="1"/>
</dbReference>
<proteinExistence type="inferred from homology"/>
<dbReference type="Gene3D" id="3.40.640.10">
    <property type="entry name" value="Type I PLP-dependent aspartate aminotransferase-like (Major domain)"/>
    <property type="match status" value="1"/>
</dbReference>
<name>A0A1D8GEB1_9FIRM</name>
<evidence type="ECO:0000256" key="2">
    <source>
        <dbReference type="ARBA" id="ARBA00010447"/>
    </source>
</evidence>
<feature type="domain" description="Aminotransferase class V" evidence="8">
    <location>
        <begin position="3"/>
        <end position="371"/>
    </location>
</feature>
<dbReference type="AlphaFoldDB" id="A0A1D8GEB1"/>
<keyword evidence="10" id="KW-1185">Reference proteome</keyword>
<dbReference type="PROSITE" id="PS00595">
    <property type="entry name" value="AA_TRANSFER_CLASS_5"/>
    <property type="match status" value="1"/>
</dbReference>
<keyword evidence="5" id="KW-0663">Pyridoxal phosphate</keyword>
<dbReference type="STRING" id="1424294.Gferi_06480"/>
<reference evidence="9 10" key="1">
    <citation type="submission" date="2016-09" db="EMBL/GenBank/DDBJ databases">
        <title>Genomic analysis reveals versatility of anaerobic energy metabolism of Geosporobacter ferrireducens IRF9 of phylum Firmicutes.</title>
        <authorList>
            <person name="Kim S.-J."/>
        </authorList>
    </citation>
    <scope>NUCLEOTIDE SEQUENCE [LARGE SCALE GENOMIC DNA]</scope>
    <source>
        <strain evidence="9 10">IRF9</strain>
    </source>
</reference>
<dbReference type="Gene3D" id="3.90.1150.10">
    <property type="entry name" value="Aspartate Aminotransferase, domain 1"/>
    <property type="match status" value="1"/>
</dbReference>
<comment type="catalytic activity">
    <reaction evidence="6">
        <text>(sulfur carrier)-H + L-cysteine = (sulfur carrier)-SH + L-alanine</text>
        <dbReference type="Rhea" id="RHEA:43892"/>
        <dbReference type="Rhea" id="RHEA-COMP:14737"/>
        <dbReference type="Rhea" id="RHEA-COMP:14739"/>
        <dbReference type="ChEBI" id="CHEBI:29917"/>
        <dbReference type="ChEBI" id="CHEBI:35235"/>
        <dbReference type="ChEBI" id="CHEBI:57972"/>
        <dbReference type="ChEBI" id="CHEBI:64428"/>
        <dbReference type="EC" id="2.8.1.7"/>
    </reaction>
</comment>
<organism evidence="9 10">
    <name type="scientific">Geosporobacter ferrireducens</name>
    <dbReference type="NCBI Taxonomy" id="1424294"/>
    <lineage>
        <taxon>Bacteria</taxon>
        <taxon>Bacillati</taxon>
        <taxon>Bacillota</taxon>
        <taxon>Clostridia</taxon>
        <taxon>Peptostreptococcales</taxon>
        <taxon>Thermotaleaceae</taxon>
        <taxon>Geosporobacter</taxon>
    </lineage>
</organism>
<evidence type="ECO:0000256" key="6">
    <source>
        <dbReference type="ARBA" id="ARBA00050776"/>
    </source>
</evidence>